<evidence type="ECO:0000313" key="8">
    <source>
        <dbReference type="Proteomes" id="UP001177023"/>
    </source>
</evidence>
<reference evidence="7" key="1">
    <citation type="submission" date="2023-06" db="EMBL/GenBank/DDBJ databases">
        <authorList>
            <person name="Delattre M."/>
        </authorList>
    </citation>
    <scope>NUCLEOTIDE SEQUENCE</scope>
    <source>
        <strain evidence="7">AF72</strain>
    </source>
</reference>
<accession>A0AA36FYL3</accession>
<dbReference type="AlphaFoldDB" id="A0AA36FYL3"/>
<comment type="similarity">
    <text evidence="1">Belongs to the THADA family.</text>
</comment>
<feature type="domain" description="tRNA (32-2'-O)-methyltransferase regulator THADA-like TPR repeats region" evidence="5">
    <location>
        <begin position="153"/>
        <end position="319"/>
    </location>
</feature>
<dbReference type="InterPro" id="IPR016024">
    <property type="entry name" value="ARM-type_fold"/>
</dbReference>
<organism evidence="7 8">
    <name type="scientific">Mesorhabditis spiculigera</name>
    <dbReference type="NCBI Taxonomy" id="96644"/>
    <lineage>
        <taxon>Eukaryota</taxon>
        <taxon>Metazoa</taxon>
        <taxon>Ecdysozoa</taxon>
        <taxon>Nematoda</taxon>
        <taxon>Chromadorea</taxon>
        <taxon>Rhabditida</taxon>
        <taxon>Rhabditina</taxon>
        <taxon>Rhabditomorpha</taxon>
        <taxon>Rhabditoidea</taxon>
        <taxon>Rhabditidae</taxon>
        <taxon>Mesorhabditinae</taxon>
        <taxon>Mesorhabditis</taxon>
    </lineage>
</organism>
<feature type="non-terminal residue" evidence="7">
    <location>
        <position position="1164"/>
    </location>
</feature>
<dbReference type="PANTHER" id="PTHR14387:SF7">
    <property type="entry name" value="THYROID ADENOMA-ASSOCIATED PROTEIN"/>
    <property type="match status" value="1"/>
</dbReference>
<dbReference type="Pfam" id="PF25151">
    <property type="entry name" value="TPR_Trm732_C"/>
    <property type="match status" value="1"/>
</dbReference>
<name>A0AA36FYL3_9BILA</name>
<feature type="domain" description="DUF2428" evidence="4">
    <location>
        <begin position="432"/>
        <end position="662"/>
    </location>
</feature>
<dbReference type="InterPro" id="IPR056843">
    <property type="entry name" value="THADA-like_TPR"/>
</dbReference>
<keyword evidence="8" id="KW-1185">Reference proteome</keyword>
<dbReference type="Pfam" id="PF10350">
    <property type="entry name" value="DUF2428"/>
    <property type="match status" value="1"/>
</dbReference>
<dbReference type="PANTHER" id="PTHR14387">
    <property type="entry name" value="THADA/DEATH RECEPTOR INTERACTING PROTEIN"/>
    <property type="match status" value="1"/>
</dbReference>
<evidence type="ECO:0000256" key="3">
    <source>
        <dbReference type="ARBA" id="ARBA00035698"/>
    </source>
</evidence>
<sequence>MFNELFSSPVSCKARYKAIVALYALLPNEVAQRFNQPFMDVLYAKMGSFTLSVVLSELICADLEARRDERNWDYHVKSMINLLSAGPGHCSPLDRLLPRIMKNPLLRIGFVDKLMDAVKASTSATADFLVGRMALAKFVVFTRTTCQWRDFVLREEMARALLHVNVQVRLTALSLLCEHPKRTLFIELEDCELALAYIESNMTEQEPSNRQKILASLKKFLMRLCDVADQISKKPGETGPIVGYSDFLRRLAALTIESIKPGANFSRRIMALSILDLLYKDEVLNLDGKETLRSHAHLEDLLTEDLRALLIGCFDDSFQICQKEALRLLQTLKFPENFDFDSFIAVTESQLDSLRSHDSLSLSYRLRYYAAKRPNDVAGLLERLIKKVLASCEALDKESLIAISARLLHPTLSSIALLLEPKPAIAPEIWSTQILPMCFRAANLVRPVVHDLSPEGYVPEELLRKIDNTTGECLAPQVSQTLVACCWRAHKQISTILSLAAGQLEVLPPADVRAVFDFYWLELTECRHCGAFESAVDGFQVLCRRLWAVQNPHLPNLLAALSGILEAIDGKNDLDKLCSTRRSAGLPYLVAALCSTDPGCSALDLAMGKLMEFEGRESTSRIHSLNVLRSLFMHSELGERVLRYAEKAVKLGVEGCSAPNWSERNASAQLVASLRTRLFGVARAAKVELHVDERNTRSAFEFFSRYPSLYPFLFDHLSKHTFHDEFGLFPVLVLLSHLNPSTNASNPFPLHPFVPKIMKLLLTLRSEKLRKLAVAALVAISTREDLLYCLEIFSGLDIARLPHNVLDSLFNLDPRMYFLFKAQNRGILAKAVENGAYLDYNDYVLNQFFQLCLMTGMHDPMRKFIENKELLDKLTLALRPLARFAVAQQFPPKILKEHPAFRREVYREILKSNCVTSADWTLFLCSGYSEVAIINDFSMVLDSLVGKTESHDAAYYPTQPNLRKLTSLILRHYDKVKQPAVEKITTAIRQALNDTTEHEFSPDTEMLLRELAMLLKDEWTPADADWIRNRLADDTPEVLPAALRLCKKLEPRTAQADIFAPVFALLLQSSDAAVREEASVSLGHFVDSNAALNPAITWRLFAEDYPNLRRQLVPIQKAADVEADEKAQLFDACTVNAYAETQLFSDFAATKNALKIADSSKLSV</sequence>
<evidence type="ECO:0000313" key="7">
    <source>
        <dbReference type="EMBL" id="CAJ0571902.1"/>
    </source>
</evidence>
<proteinExistence type="inferred from homology"/>
<evidence type="ECO:0000259" key="5">
    <source>
        <dbReference type="Pfam" id="PF25150"/>
    </source>
</evidence>
<evidence type="ECO:0000256" key="2">
    <source>
        <dbReference type="ARBA" id="ARBA00022694"/>
    </source>
</evidence>
<dbReference type="InterPro" id="IPR051954">
    <property type="entry name" value="tRNA_methyltransferase_THADA"/>
</dbReference>
<dbReference type="InterPro" id="IPR019442">
    <property type="entry name" value="THADA/TRM732_DUF2428"/>
</dbReference>
<gene>
    <name evidence="7" type="ORF">MSPICULIGERA_LOCUS10300</name>
</gene>
<feature type="domain" description="tRNA (32-2'-O)-methyltransferase regulator THADA-like C-terminal TPR repeats region" evidence="6">
    <location>
        <begin position="664"/>
        <end position="788"/>
    </location>
</feature>
<dbReference type="Proteomes" id="UP001177023">
    <property type="component" value="Unassembled WGS sequence"/>
</dbReference>
<protein>
    <recommendedName>
        <fullName evidence="3">tRNA (32-2'-O)-methyltransferase regulator THADA</fullName>
    </recommendedName>
</protein>
<dbReference type="SUPFAM" id="SSF48371">
    <property type="entry name" value="ARM repeat"/>
    <property type="match status" value="1"/>
</dbReference>
<dbReference type="Pfam" id="PF25150">
    <property type="entry name" value="TPR_Trm732"/>
    <property type="match status" value="1"/>
</dbReference>
<evidence type="ECO:0000259" key="6">
    <source>
        <dbReference type="Pfam" id="PF25151"/>
    </source>
</evidence>
<dbReference type="GO" id="GO:0030488">
    <property type="term" value="P:tRNA methylation"/>
    <property type="evidence" value="ECO:0007669"/>
    <property type="project" value="TreeGrafter"/>
</dbReference>
<evidence type="ECO:0000256" key="1">
    <source>
        <dbReference type="ARBA" id="ARBA00010409"/>
    </source>
</evidence>
<dbReference type="GO" id="GO:0005829">
    <property type="term" value="C:cytosol"/>
    <property type="evidence" value="ECO:0007669"/>
    <property type="project" value="TreeGrafter"/>
</dbReference>
<dbReference type="EMBL" id="CATQJA010002586">
    <property type="protein sequence ID" value="CAJ0571902.1"/>
    <property type="molecule type" value="Genomic_DNA"/>
</dbReference>
<evidence type="ECO:0000259" key="4">
    <source>
        <dbReference type="Pfam" id="PF10350"/>
    </source>
</evidence>
<comment type="caution">
    <text evidence="7">The sequence shown here is derived from an EMBL/GenBank/DDBJ whole genome shotgun (WGS) entry which is preliminary data.</text>
</comment>
<keyword evidence="2" id="KW-0819">tRNA processing</keyword>
<dbReference type="InterPro" id="IPR056842">
    <property type="entry name" value="THADA-like_TPR_C"/>
</dbReference>